<feature type="region of interest" description="Disordered" evidence="2">
    <location>
        <begin position="165"/>
        <end position="202"/>
    </location>
</feature>
<evidence type="ECO:0008006" key="5">
    <source>
        <dbReference type="Google" id="ProtNLM"/>
    </source>
</evidence>
<dbReference type="GO" id="GO:0003729">
    <property type="term" value="F:mRNA binding"/>
    <property type="evidence" value="ECO:0007669"/>
    <property type="project" value="TreeGrafter"/>
</dbReference>
<dbReference type="CDD" id="cd00590">
    <property type="entry name" value="RRM_SF"/>
    <property type="match status" value="1"/>
</dbReference>
<evidence type="ECO:0000313" key="3">
    <source>
        <dbReference type="EMBL" id="PFH55387.1"/>
    </source>
</evidence>
<gene>
    <name evidence="3" type="ORF">XA68_18440</name>
</gene>
<dbReference type="InterPro" id="IPR050374">
    <property type="entry name" value="RRT5_SRSF_SR"/>
</dbReference>
<evidence type="ECO:0000313" key="4">
    <source>
        <dbReference type="Proteomes" id="UP000037136"/>
    </source>
</evidence>
<dbReference type="GO" id="GO:0005634">
    <property type="term" value="C:nucleus"/>
    <property type="evidence" value="ECO:0007669"/>
    <property type="project" value="TreeGrafter"/>
</dbReference>
<dbReference type="InterPro" id="IPR035979">
    <property type="entry name" value="RBD_domain_sf"/>
</dbReference>
<dbReference type="PANTHER" id="PTHR23003">
    <property type="entry name" value="RNA RECOGNITION MOTIF RRM DOMAIN CONTAINING PROTEIN"/>
    <property type="match status" value="1"/>
</dbReference>
<comment type="caution">
    <text evidence="3">The sequence shown here is derived from an EMBL/GenBank/DDBJ whole genome shotgun (WGS) entry which is preliminary data.</text>
</comment>
<dbReference type="Gene3D" id="3.30.70.330">
    <property type="match status" value="2"/>
</dbReference>
<feature type="region of interest" description="Disordered" evidence="2">
    <location>
        <begin position="260"/>
        <end position="317"/>
    </location>
</feature>
<dbReference type="STRING" id="268505.A0A2A9P354"/>
<feature type="region of interest" description="Disordered" evidence="2">
    <location>
        <begin position="409"/>
        <end position="482"/>
    </location>
</feature>
<name>A0A2A9P354_OPHUN</name>
<reference evidence="3 4" key="2">
    <citation type="journal article" date="2017" name="Sci. Rep.">
        <title>Ant-infecting Ophiocordyceps genomes reveal a high diversity of potential behavioral manipulation genes and a possible major role for enterotoxins.</title>
        <authorList>
            <person name="de Bekker C."/>
            <person name="Ohm R.A."/>
            <person name="Evans H.C."/>
            <person name="Brachmann A."/>
            <person name="Hughes D.P."/>
        </authorList>
    </citation>
    <scope>NUCLEOTIDE SEQUENCE [LARGE SCALE GENOMIC DNA]</scope>
    <source>
        <strain evidence="3 4">SC16a</strain>
    </source>
</reference>
<keyword evidence="1" id="KW-0694">RNA-binding</keyword>
<dbReference type="SUPFAM" id="SSF54928">
    <property type="entry name" value="RNA-binding domain, RBD"/>
    <property type="match status" value="2"/>
</dbReference>
<protein>
    <recommendedName>
        <fullName evidence="5">RRM domain-containing protein</fullName>
    </recommendedName>
</protein>
<feature type="region of interest" description="Disordered" evidence="2">
    <location>
        <begin position="133"/>
        <end position="153"/>
    </location>
</feature>
<dbReference type="InterPro" id="IPR012677">
    <property type="entry name" value="Nucleotide-bd_a/b_plait_sf"/>
</dbReference>
<keyword evidence="4" id="KW-1185">Reference proteome</keyword>
<accession>A0A2A9P354</accession>
<dbReference type="EMBL" id="LAZP02000952">
    <property type="protein sequence ID" value="PFH55387.1"/>
    <property type="molecule type" value="Genomic_DNA"/>
</dbReference>
<proteinExistence type="predicted"/>
<feature type="compositionally biased region" description="Low complexity" evidence="2">
    <location>
        <begin position="440"/>
        <end position="460"/>
    </location>
</feature>
<dbReference type="OrthoDB" id="610462at2759"/>
<dbReference type="Proteomes" id="UP000037136">
    <property type="component" value="Unassembled WGS sequence"/>
</dbReference>
<evidence type="ECO:0000256" key="2">
    <source>
        <dbReference type="SAM" id="MobiDB-lite"/>
    </source>
</evidence>
<dbReference type="GO" id="GO:0005737">
    <property type="term" value="C:cytoplasm"/>
    <property type="evidence" value="ECO:0007669"/>
    <property type="project" value="TreeGrafter"/>
</dbReference>
<reference evidence="3 4" key="1">
    <citation type="journal article" date="2015" name="BMC Genomics">
        <title>Gene expression during zombie ant biting behavior reflects the complexity underlying fungal parasitic behavioral manipulation.</title>
        <authorList>
            <person name="de Bekker C."/>
            <person name="Ohm R.A."/>
            <person name="Loreto R.G."/>
            <person name="Sebastian A."/>
            <person name="Albert I."/>
            <person name="Merrow M."/>
            <person name="Brachmann A."/>
            <person name="Hughes D.P."/>
        </authorList>
    </citation>
    <scope>NUCLEOTIDE SEQUENCE [LARGE SCALE GENOMIC DNA]</scope>
    <source>
        <strain evidence="3 4">SC16a</strain>
    </source>
</reference>
<organism evidence="3 4">
    <name type="scientific">Ophiocordyceps unilateralis</name>
    <name type="common">Zombie-ant fungus</name>
    <name type="synonym">Torrubia unilateralis</name>
    <dbReference type="NCBI Taxonomy" id="268505"/>
    <lineage>
        <taxon>Eukaryota</taxon>
        <taxon>Fungi</taxon>
        <taxon>Dikarya</taxon>
        <taxon>Ascomycota</taxon>
        <taxon>Pezizomycotina</taxon>
        <taxon>Sordariomycetes</taxon>
        <taxon>Hypocreomycetidae</taxon>
        <taxon>Hypocreales</taxon>
        <taxon>Ophiocordycipitaceae</taxon>
        <taxon>Ophiocordyceps</taxon>
    </lineage>
</organism>
<dbReference type="AlphaFoldDB" id="A0A2A9P354"/>
<evidence type="ECO:0000256" key="1">
    <source>
        <dbReference type="ARBA" id="ARBA00022884"/>
    </source>
</evidence>
<sequence>MASTLKNRVSDAPHGIPSLTERQVAIMPRNEAPDNTIMRDVPPGDETGIYYIIISGLPFGTIWQLLKDWLRQAGCDVDHIEVFQKSTSGWVRLVGKHNFERALRHLQTVPYNNRLLLYLDKNRTESVKIMELIDDPPPKPKLGGGGSQASRGKSKFRAHLNVAPGGQAVGDHQEQGRPKAAVAAASTPVSHPPGPLPRPAVEAASPPLGCYYGASPELASMHDESRGQYGIMAEPFGPPSAWGLPYAPAYAPVYRPLEPPGSPVSSVRDHQQQQQQLLQQQDHHSGYRLLRYDPTGQRPSSRPSGWPSDASPRVLLHEPDDRCRVKIDPLRRGVTSADVEGWVRSIMGEWASALSRVDVVGKDQPPQRGGNRVRPYAYVAFLSSTAAKRAVELLNMKPLRGRSVMVRLVDEPDRGGGGGSSSSRELRALDAPPPSPPPSSSSVSQSELVVGHVSGSGPSSNKADAKNAPPVIAHGTFYRPKP</sequence>